<dbReference type="AlphaFoldDB" id="A0AAD7SE44"/>
<comment type="caution">
    <text evidence="5">The sequence shown here is derived from an EMBL/GenBank/DDBJ whole genome shotgun (WGS) entry which is preliminary data.</text>
</comment>
<evidence type="ECO:0000256" key="2">
    <source>
        <dbReference type="ARBA" id="ARBA00006393"/>
    </source>
</evidence>
<dbReference type="Proteomes" id="UP001221898">
    <property type="component" value="Unassembled WGS sequence"/>
</dbReference>
<evidence type="ECO:0000256" key="1">
    <source>
        <dbReference type="ARBA" id="ARBA00002844"/>
    </source>
</evidence>
<protein>
    <submittedName>
        <fullName evidence="5">Uncharacterized protein</fullName>
    </submittedName>
</protein>
<name>A0AAD7SE44_9TELE</name>
<evidence type="ECO:0000256" key="4">
    <source>
        <dbReference type="SAM" id="MobiDB-lite"/>
    </source>
</evidence>
<accession>A0AAD7SE44</accession>
<proteinExistence type="inferred from homology"/>
<organism evidence="5 6">
    <name type="scientific">Aldrovandia affinis</name>
    <dbReference type="NCBI Taxonomy" id="143900"/>
    <lineage>
        <taxon>Eukaryota</taxon>
        <taxon>Metazoa</taxon>
        <taxon>Chordata</taxon>
        <taxon>Craniata</taxon>
        <taxon>Vertebrata</taxon>
        <taxon>Euteleostomi</taxon>
        <taxon>Actinopterygii</taxon>
        <taxon>Neopterygii</taxon>
        <taxon>Teleostei</taxon>
        <taxon>Notacanthiformes</taxon>
        <taxon>Halosauridae</taxon>
        <taxon>Aldrovandia</taxon>
    </lineage>
</organism>
<dbReference type="InterPro" id="IPR004171">
    <property type="entry name" value="cAMP_dep_PKI"/>
</dbReference>
<evidence type="ECO:0000256" key="3">
    <source>
        <dbReference type="ARBA" id="ARBA00023013"/>
    </source>
</evidence>
<evidence type="ECO:0000313" key="5">
    <source>
        <dbReference type="EMBL" id="KAJ8400612.1"/>
    </source>
</evidence>
<dbReference type="PANTHER" id="PTHR15416">
    <property type="entry name" value="CAMP-DEPENDENT PROTEIN KINASE INHIBITOR/PKI"/>
    <property type="match status" value="1"/>
</dbReference>
<dbReference type="Pfam" id="PF02827">
    <property type="entry name" value="PKI"/>
    <property type="match status" value="1"/>
</dbReference>
<keyword evidence="6" id="KW-1185">Reference proteome</keyword>
<sequence length="204" mass="21868">MENVVSLHKVLLMACKHPSPVVDKLPELVVLLRHQDFATVYLHERPKFRCCHSPISLASLQAAPSRVPSMKSTCCSSMISCVLCPKHSLNLCLPLHKFHGNPPLSKQHTDTCNERFSPGEMMEVEPAPSDFATCDRTGRRNAVPDIKGEGGGASTSDFGKAVAQMDMQAADGHTSAEGESSVMSHTPEGHGSGGVREQPGKGPS</sequence>
<evidence type="ECO:0000313" key="6">
    <source>
        <dbReference type="Proteomes" id="UP001221898"/>
    </source>
</evidence>
<comment type="function">
    <text evidence="1">Extremely potent competitive inhibitor of cAMP-dependent protein kinase activity, this protein interacts with the catalytic subunit of the enzyme after the cAMP-induced dissociation of its regulatory chains.</text>
</comment>
<keyword evidence="3" id="KW-0649">Protein kinase inhibitor</keyword>
<reference evidence="5" key="1">
    <citation type="journal article" date="2023" name="Science">
        <title>Genome structures resolve the early diversification of teleost fishes.</title>
        <authorList>
            <person name="Parey E."/>
            <person name="Louis A."/>
            <person name="Montfort J."/>
            <person name="Bouchez O."/>
            <person name="Roques C."/>
            <person name="Iampietro C."/>
            <person name="Lluch J."/>
            <person name="Castinel A."/>
            <person name="Donnadieu C."/>
            <person name="Desvignes T."/>
            <person name="Floi Bucao C."/>
            <person name="Jouanno E."/>
            <person name="Wen M."/>
            <person name="Mejri S."/>
            <person name="Dirks R."/>
            <person name="Jansen H."/>
            <person name="Henkel C."/>
            <person name="Chen W.J."/>
            <person name="Zahm M."/>
            <person name="Cabau C."/>
            <person name="Klopp C."/>
            <person name="Thompson A.W."/>
            <person name="Robinson-Rechavi M."/>
            <person name="Braasch I."/>
            <person name="Lecointre G."/>
            <person name="Bobe J."/>
            <person name="Postlethwait J.H."/>
            <person name="Berthelot C."/>
            <person name="Roest Crollius H."/>
            <person name="Guiguen Y."/>
        </authorList>
    </citation>
    <scope>NUCLEOTIDE SEQUENCE</scope>
    <source>
        <strain evidence="5">NC1722</strain>
    </source>
</reference>
<dbReference type="EMBL" id="JAINUG010000075">
    <property type="protein sequence ID" value="KAJ8400612.1"/>
    <property type="molecule type" value="Genomic_DNA"/>
</dbReference>
<feature type="region of interest" description="Disordered" evidence="4">
    <location>
        <begin position="121"/>
        <end position="204"/>
    </location>
</feature>
<dbReference type="GO" id="GO:0004862">
    <property type="term" value="F:cAMP-dependent protein kinase inhibitor activity"/>
    <property type="evidence" value="ECO:0007669"/>
    <property type="project" value="InterPro"/>
</dbReference>
<comment type="similarity">
    <text evidence="2">Belongs to the PKI family.</text>
</comment>
<gene>
    <name evidence="5" type="ORF">AAFF_G00393810</name>
</gene>